<organism evidence="2 3">
    <name type="scientific">Mucor lusitanicus CBS 277.49</name>
    <dbReference type="NCBI Taxonomy" id="747725"/>
    <lineage>
        <taxon>Eukaryota</taxon>
        <taxon>Fungi</taxon>
        <taxon>Fungi incertae sedis</taxon>
        <taxon>Mucoromycota</taxon>
        <taxon>Mucoromycotina</taxon>
        <taxon>Mucoromycetes</taxon>
        <taxon>Mucorales</taxon>
        <taxon>Mucorineae</taxon>
        <taxon>Mucoraceae</taxon>
        <taxon>Mucor</taxon>
    </lineage>
</organism>
<proteinExistence type="predicted"/>
<dbReference type="VEuPathDB" id="FungiDB:MUCCIDRAFT_182879"/>
<feature type="compositionally biased region" description="Low complexity" evidence="1">
    <location>
        <begin position="43"/>
        <end position="55"/>
    </location>
</feature>
<evidence type="ECO:0000313" key="3">
    <source>
        <dbReference type="Proteomes" id="UP000077051"/>
    </source>
</evidence>
<dbReference type="AlphaFoldDB" id="A0A168NAS1"/>
<dbReference type="OrthoDB" id="2375101at2759"/>
<protein>
    <submittedName>
        <fullName evidence="2">Uncharacterized protein</fullName>
    </submittedName>
</protein>
<dbReference type="Proteomes" id="UP000077051">
    <property type="component" value="Unassembled WGS sequence"/>
</dbReference>
<name>A0A168NAS1_MUCCL</name>
<reference evidence="2 3" key="1">
    <citation type="submission" date="2015-06" db="EMBL/GenBank/DDBJ databases">
        <title>Expansion of signal transduction pathways in fungi by whole-genome duplication.</title>
        <authorList>
            <consortium name="DOE Joint Genome Institute"/>
            <person name="Corrochano L.M."/>
            <person name="Kuo A."/>
            <person name="Marcet-Houben M."/>
            <person name="Polaino S."/>
            <person name="Salamov A."/>
            <person name="Villalobos J.M."/>
            <person name="Alvarez M.I."/>
            <person name="Avalos J."/>
            <person name="Benito E.P."/>
            <person name="Benoit I."/>
            <person name="Burger G."/>
            <person name="Camino L.P."/>
            <person name="Canovas D."/>
            <person name="Cerda-Olmedo E."/>
            <person name="Cheng J.-F."/>
            <person name="Dominguez A."/>
            <person name="Elias M."/>
            <person name="Eslava A.P."/>
            <person name="Glaser F."/>
            <person name="Grimwood J."/>
            <person name="Gutierrez G."/>
            <person name="Heitman J."/>
            <person name="Henrissat B."/>
            <person name="Iturriaga E.A."/>
            <person name="Lang B.F."/>
            <person name="Lavin J.L."/>
            <person name="Lee S."/>
            <person name="Li W."/>
            <person name="Lindquist E."/>
            <person name="Lopez-Garcia S."/>
            <person name="Luque E.M."/>
            <person name="Marcos A.T."/>
            <person name="Martin J."/>
            <person name="Mccluskey K."/>
            <person name="Medina H.R."/>
            <person name="Miralles-Duran A."/>
            <person name="Miyazaki A."/>
            <person name="Munoz-Torres E."/>
            <person name="Oguiza J.A."/>
            <person name="Ohm R."/>
            <person name="Olmedo M."/>
            <person name="Orejas M."/>
            <person name="Ortiz-Castellanos L."/>
            <person name="Pisabarro A.G."/>
            <person name="Rodriguez-Romero J."/>
            <person name="Ruiz-Herrera J."/>
            <person name="Ruiz-Vazquez R."/>
            <person name="Sanz C."/>
            <person name="Schackwitz W."/>
            <person name="Schmutz J."/>
            <person name="Shahriari M."/>
            <person name="Shelest E."/>
            <person name="Silva-Franco F."/>
            <person name="Soanes D."/>
            <person name="Syed K."/>
            <person name="Tagua V.G."/>
            <person name="Talbot N.J."/>
            <person name="Thon M."/>
            <person name="De Vries R.P."/>
            <person name="Wiebenga A."/>
            <person name="Yadav J.S."/>
            <person name="Braun E.L."/>
            <person name="Baker S."/>
            <person name="Garre V."/>
            <person name="Horwitz B."/>
            <person name="Torres-Martinez S."/>
            <person name="Idnurm A."/>
            <person name="Herrera-Estrella A."/>
            <person name="Gabaldon T."/>
            <person name="Grigoriev I.V."/>
        </authorList>
    </citation>
    <scope>NUCLEOTIDE SEQUENCE [LARGE SCALE GENOMIC DNA]</scope>
    <source>
        <strain evidence="2 3">CBS 277.49</strain>
    </source>
</reference>
<sequence>MNQQDNLSTQLNRFSISSGEDKITEALHKTHITATPKAPSIFSLPSQPSPSQQQPAFYSGDVQNKTNYDGSTDTTSDWDPSSANHWNTTPPQTTVEEDGWGDGPPSYSSISQGTYFGFNSILEAPNAMLARPSHAETSTNTTAFSRFKHMPVTFASAAAEAAAAAASGVTKGQ</sequence>
<evidence type="ECO:0000313" key="2">
    <source>
        <dbReference type="EMBL" id="OAD06031.1"/>
    </source>
</evidence>
<dbReference type="EMBL" id="AMYB01000002">
    <property type="protein sequence ID" value="OAD06031.1"/>
    <property type="molecule type" value="Genomic_DNA"/>
</dbReference>
<gene>
    <name evidence="2" type="ORF">MUCCIDRAFT_182879</name>
</gene>
<feature type="compositionally biased region" description="Polar residues" evidence="1">
    <location>
        <begin position="83"/>
        <end position="94"/>
    </location>
</feature>
<feature type="region of interest" description="Disordered" evidence="1">
    <location>
        <begin position="34"/>
        <end position="101"/>
    </location>
</feature>
<comment type="caution">
    <text evidence="2">The sequence shown here is derived from an EMBL/GenBank/DDBJ whole genome shotgun (WGS) entry which is preliminary data.</text>
</comment>
<accession>A0A168NAS1</accession>
<feature type="compositionally biased region" description="Low complexity" evidence="1">
    <location>
        <begin position="69"/>
        <end position="82"/>
    </location>
</feature>
<keyword evidence="3" id="KW-1185">Reference proteome</keyword>
<evidence type="ECO:0000256" key="1">
    <source>
        <dbReference type="SAM" id="MobiDB-lite"/>
    </source>
</evidence>